<proteinExistence type="predicted"/>
<dbReference type="EMBL" id="JAVKPK010000017">
    <property type="protein sequence ID" value="MDR7665296.1"/>
    <property type="molecule type" value="Genomic_DNA"/>
</dbReference>
<protein>
    <recommendedName>
        <fullName evidence="3">DUF4139 domain-containing protein</fullName>
    </recommendedName>
</protein>
<dbReference type="Proteomes" id="UP001246244">
    <property type="component" value="Unassembled WGS sequence"/>
</dbReference>
<comment type="caution">
    <text evidence="1">The sequence shown here is derived from an EMBL/GenBank/DDBJ whole genome shotgun (WGS) entry which is preliminary data.</text>
</comment>
<keyword evidence="2" id="KW-1185">Reference proteome</keyword>
<gene>
    <name evidence="1" type="ORF">RG963_05755</name>
</gene>
<dbReference type="PANTHER" id="PTHR38075">
    <property type="entry name" value="DUF4139 DOMAIN-CONTAINING PROTEIN"/>
    <property type="match status" value="1"/>
</dbReference>
<evidence type="ECO:0000313" key="2">
    <source>
        <dbReference type="Proteomes" id="UP001246244"/>
    </source>
</evidence>
<evidence type="ECO:0000313" key="1">
    <source>
        <dbReference type="EMBL" id="MDR7665296.1"/>
    </source>
</evidence>
<dbReference type="RefSeq" id="WP_310575321.1">
    <property type="nucleotide sequence ID" value="NZ_JAVKPK010000017.1"/>
</dbReference>
<accession>A0ABU2CZY0</accession>
<reference evidence="2" key="1">
    <citation type="submission" date="2023-07" db="EMBL/GenBank/DDBJ databases">
        <title>Whole-genome sequencing of a new Methanosarcina sp. Z-7115.</title>
        <authorList>
            <person name="Zhilina T.N."/>
            <person name="Merkel A.Y."/>
        </authorList>
    </citation>
    <scope>NUCLEOTIDE SEQUENCE [LARGE SCALE GENOMIC DNA]</scope>
    <source>
        <strain evidence="2">Z-7115</strain>
    </source>
</reference>
<organism evidence="1 2">
    <name type="scientific">Methanosarcina baikalica</name>
    <dbReference type="NCBI Taxonomy" id="3073890"/>
    <lineage>
        <taxon>Archaea</taxon>
        <taxon>Methanobacteriati</taxon>
        <taxon>Methanobacteriota</taxon>
        <taxon>Stenosarchaea group</taxon>
        <taxon>Methanomicrobia</taxon>
        <taxon>Methanosarcinales</taxon>
        <taxon>Methanosarcinaceae</taxon>
        <taxon>Methanosarcina</taxon>
    </lineage>
</organism>
<dbReference type="PANTHER" id="PTHR38075:SF1">
    <property type="entry name" value="DUF4139 DOMAIN-CONTAINING PROTEIN"/>
    <property type="match status" value="1"/>
</dbReference>
<name>A0ABU2CZY0_9EURY</name>
<sequence>MLLPKGIMRIYKADSSGGLQFLGEDRIKHIPEAGELRVAVGSSFDLIVKRNETDYHRISENVERTSYEIELNNSKADFQTVTIMEHLSGEWEILESSDSYEKTDAFTIEFRVTVPAKGTKIASYTVERRF</sequence>
<evidence type="ECO:0008006" key="3">
    <source>
        <dbReference type="Google" id="ProtNLM"/>
    </source>
</evidence>